<dbReference type="RefSeq" id="WP_155921834.1">
    <property type="nucleotide sequence ID" value="NZ_MF600313.1"/>
</dbReference>
<keyword evidence="2" id="KW-0472">Membrane</keyword>
<feature type="transmembrane region" description="Helical" evidence="2">
    <location>
        <begin position="343"/>
        <end position="361"/>
    </location>
</feature>
<keyword evidence="3" id="KW-0614">Plasmid</keyword>
<accession>A0A343VR40</accession>
<evidence type="ECO:0000313" key="3">
    <source>
        <dbReference type="EMBL" id="AVN58364.1"/>
    </source>
</evidence>
<keyword evidence="2" id="KW-1133">Transmembrane helix</keyword>
<feature type="transmembrane region" description="Helical" evidence="2">
    <location>
        <begin position="62"/>
        <end position="82"/>
    </location>
</feature>
<reference evidence="3" key="1">
    <citation type="journal article" date="2018" name="Front. Microbiol.">
        <title>Beyond the Limits: tRNA Array Units in Mycobacterium Genomes.</title>
        <authorList>
            <person name="Morgado S.M."/>
            <person name="Vicente A.C."/>
        </authorList>
    </citation>
    <scope>NUCLEOTIDE SEQUENCE</scope>
    <source>
        <strain evidence="3">CBMA 213</strain>
        <plasmid evidence="3">pCBMA213_1</plasmid>
    </source>
</reference>
<feature type="transmembrane region" description="Helical" evidence="2">
    <location>
        <begin position="102"/>
        <end position="124"/>
    </location>
</feature>
<sequence length="697" mass="74693">MTFRLAPPLTPVDGTSLIPPQHPWITWLNLVDSDKGLLANYRVSFPTPFSIGAQLSSGAVEIIYPLVLLISAHATAVTQLFADPDRWLTPLEDLYGSLTSVVYSTVPPMALAVAAFIILLLLVYSGRGKAGSKVQVSKAQWDRVVAGFTLMCVIAILSANPFRVIKSVVGFVLSLASFATHSGQGGVSGRIATAAPDAIRSLMFLINYGDDLAPECASQWSVAMNTGAALPTCAHVAAAGGDAFWAAVLALFYAAAQAAFVLIVLAFLLNNFSLTVAFATGAVYIGVAAMFSRRPFDPLGRTAAHAGSRGAMTLGYWLVMLLAPGWLSAVFATWTAVPSWGRIFLMAAAYAGLAWAVIAVSKNQETLLKLFRERIEQNHYYQALHQRGPDTVMGTLTQGIWDEPKAWATSQYRQAREAASGQWSRITQAGTRFVESRDPMATVIPDTPESAAALHQANTYKPDTSQSPIVLTGAPAAEGPLSRFAWSRPGSPGPDRIAVGAPNGTIIAGRPAVLSDLIPSTANGSASTVPAVFYRAGIPILTPPPDLLARSDTPTQPPKNPTATAEQAQQRNGFPERVWPDTNDWSHRLRAESAALTRNVDTIEVGMAQFADYRPGSTASASTAAPEQVIRPHTILDSAGRTHRLNHHRRLLQARGIVAPVTISDDDEAEETIAFFRNRQGRIRVESRHGWGFGDAI</sequence>
<feature type="transmembrane region" description="Helical" evidence="2">
    <location>
        <begin position="274"/>
        <end position="293"/>
    </location>
</feature>
<evidence type="ECO:0000256" key="1">
    <source>
        <dbReference type="SAM" id="MobiDB-lite"/>
    </source>
</evidence>
<gene>
    <name evidence="3" type="ORF">B5P44_p00069</name>
</gene>
<feature type="region of interest" description="Disordered" evidence="1">
    <location>
        <begin position="544"/>
        <end position="582"/>
    </location>
</feature>
<feature type="transmembrane region" description="Helical" evidence="2">
    <location>
        <begin position="314"/>
        <end position="337"/>
    </location>
</feature>
<proteinExistence type="predicted"/>
<name>A0A343VR40_9MYCO</name>
<organism evidence="3">
    <name type="scientific">Mycolicibacterium sp. CBMA 213</name>
    <dbReference type="NCBI Taxonomy" id="1968788"/>
    <lineage>
        <taxon>Bacteria</taxon>
        <taxon>Bacillati</taxon>
        <taxon>Actinomycetota</taxon>
        <taxon>Actinomycetes</taxon>
        <taxon>Mycobacteriales</taxon>
        <taxon>Mycobacteriaceae</taxon>
        <taxon>Mycolicibacterium</taxon>
    </lineage>
</organism>
<feature type="compositionally biased region" description="Polar residues" evidence="1">
    <location>
        <begin position="561"/>
        <end position="572"/>
    </location>
</feature>
<dbReference type="AlphaFoldDB" id="A0A343VR40"/>
<protein>
    <submittedName>
        <fullName evidence="3">Uncharacterized protein</fullName>
    </submittedName>
</protein>
<feature type="transmembrane region" description="Helical" evidence="2">
    <location>
        <begin position="244"/>
        <end position="268"/>
    </location>
</feature>
<geneLocation type="plasmid" evidence="3">
    <name>pCBMA213_1</name>
</geneLocation>
<feature type="transmembrane region" description="Helical" evidence="2">
    <location>
        <begin position="144"/>
        <end position="162"/>
    </location>
</feature>
<evidence type="ECO:0000256" key="2">
    <source>
        <dbReference type="SAM" id="Phobius"/>
    </source>
</evidence>
<dbReference type="EMBL" id="MF600313">
    <property type="protein sequence ID" value="AVN58364.1"/>
    <property type="molecule type" value="Genomic_DNA"/>
</dbReference>
<keyword evidence="2" id="KW-0812">Transmembrane</keyword>